<sequence>MSKELQKPEQSSEEVDLGQLFKLIGNAFDRFFKFIASIFKGLFRVVLMLLIHFYKRFVWYVGAVVVGVVVGFIIDKNSDKLYGANLFIETNFNSARQVYENIKQLHELAFIDQDSVELGSRLGITSQEAAKIKGFYIEPDIDENKVVEMYSEFYLHLDSLSRTEMSYEQYKSSLTSYNFKIHRIGVASTDKGLYQKIEKHFVNELSNNAYLEELLEVNTQNLKRKDQTLSTQVKKNDSLVDAYLKIRLKESDKEPVQGSGTNLYMGNAESNGLIVDESKLVDKRLELEAQRRAVYEDLVEQKNVVNVLAGFPKTGYDIREWTDKMKFLLPLIFLGVTLLSFIILGLGQYLKEQTK</sequence>
<evidence type="ECO:0000256" key="1">
    <source>
        <dbReference type="SAM" id="Phobius"/>
    </source>
</evidence>
<keyword evidence="1" id="KW-0812">Transmembrane</keyword>
<protein>
    <submittedName>
        <fullName evidence="2">Uncharacterized protein</fullName>
    </submittedName>
</protein>
<keyword evidence="3" id="KW-1185">Reference proteome</keyword>
<reference evidence="2 3" key="1">
    <citation type="journal article" date="2018" name="J. Microbiol.">
        <title>Aestuariibaculum marinum sp. nov., a marine bacterium isolated from seawater in South Korea.</title>
        <authorList>
            <person name="Choi J."/>
            <person name="Lee D."/>
            <person name="Jang J.H."/>
            <person name="Cha S."/>
            <person name="Seo T."/>
        </authorList>
    </citation>
    <scope>NUCLEOTIDE SEQUENCE [LARGE SCALE GENOMIC DNA]</scope>
    <source>
        <strain evidence="2 3">IP7</strain>
    </source>
</reference>
<name>A0A8J6PV23_9FLAO</name>
<dbReference type="EMBL" id="JACVXD010000002">
    <property type="protein sequence ID" value="MBD0823351.1"/>
    <property type="molecule type" value="Genomic_DNA"/>
</dbReference>
<keyword evidence="1" id="KW-0472">Membrane</keyword>
<keyword evidence="1" id="KW-1133">Transmembrane helix</keyword>
<evidence type="ECO:0000313" key="3">
    <source>
        <dbReference type="Proteomes" id="UP000621516"/>
    </source>
</evidence>
<feature type="transmembrane region" description="Helical" evidence="1">
    <location>
        <begin position="57"/>
        <end position="74"/>
    </location>
</feature>
<feature type="transmembrane region" description="Helical" evidence="1">
    <location>
        <begin position="327"/>
        <end position="350"/>
    </location>
</feature>
<dbReference type="Proteomes" id="UP000621516">
    <property type="component" value="Unassembled WGS sequence"/>
</dbReference>
<dbReference type="AlphaFoldDB" id="A0A8J6PV23"/>
<gene>
    <name evidence="2" type="ORF">ICJ85_04900</name>
</gene>
<accession>A0A8J6PV23</accession>
<evidence type="ECO:0000313" key="2">
    <source>
        <dbReference type="EMBL" id="MBD0823351.1"/>
    </source>
</evidence>
<comment type="caution">
    <text evidence="2">The sequence shown here is derived from an EMBL/GenBank/DDBJ whole genome shotgun (WGS) entry which is preliminary data.</text>
</comment>
<feature type="transmembrane region" description="Helical" evidence="1">
    <location>
        <begin position="31"/>
        <end position="51"/>
    </location>
</feature>
<dbReference type="RefSeq" id="WP_188222662.1">
    <property type="nucleotide sequence ID" value="NZ_JACVXD010000002.1"/>
</dbReference>
<proteinExistence type="predicted"/>
<organism evidence="2 3">
    <name type="scientific">Aestuariibaculum marinum</name>
    <dbReference type="NCBI Taxonomy" id="2683592"/>
    <lineage>
        <taxon>Bacteria</taxon>
        <taxon>Pseudomonadati</taxon>
        <taxon>Bacteroidota</taxon>
        <taxon>Flavobacteriia</taxon>
        <taxon>Flavobacteriales</taxon>
        <taxon>Flavobacteriaceae</taxon>
    </lineage>
</organism>